<feature type="transmembrane region" description="Helical" evidence="1">
    <location>
        <begin position="370"/>
        <end position="388"/>
    </location>
</feature>
<evidence type="ECO:0000256" key="1">
    <source>
        <dbReference type="SAM" id="Phobius"/>
    </source>
</evidence>
<keyword evidence="3" id="KW-1185">Reference proteome</keyword>
<keyword evidence="1" id="KW-1133">Transmembrane helix</keyword>
<reference evidence="2 3" key="2">
    <citation type="journal article" date="2012" name="PLoS Pathog.">
        <title>Diverse lifestyles and strategies of plant pathogenesis encoded in the genomes of eighteen Dothideomycetes fungi.</title>
        <authorList>
            <person name="Ohm R.A."/>
            <person name="Feau N."/>
            <person name="Henrissat B."/>
            <person name="Schoch C.L."/>
            <person name="Horwitz B.A."/>
            <person name="Barry K.W."/>
            <person name="Condon B.J."/>
            <person name="Copeland A.C."/>
            <person name="Dhillon B."/>
            <person name="Glaser F."/>
            <person name="Hesse C.N."/>
            <person name="Kosti I."/>
            <person name="LaButti K."/>
            <person name="Lindquist E.A."/>
            <person name="Lucas S."/>
            <person name="Salamov A.A."/>
            <person name="Bradshaw R.E."/>
            <person name="Ciuffetti L."/>
            <person name="Hamelin R.C."/>
            <person name="Kema G.H.J."/>
            <person name="Lawrence C."/>
            <person name="Scott J.A."/>
            <person name="Spatafora J.W."/>
            <person name="Turgeon B.G."/>
            <person name="de Wit P.J.G.M."/>
            <person name="Zhong S."/>
            <person name="Goodwin S.B."/>
            <person name="Grigoriev I.V."/>
        </authorList>
    </citation>
    <scope>NUCLEOTIDE SEQUENCE [LARGE SCALE GENOMIC DNA]</scope>
    <source>
        <strain evidence="3">NZE10 / CBS 128990</strain>
    </source>
</reference>
<evidence type="ECO:0000313" key="3">
    <source>
        <dbReference type="Proteomes" id="UP000016933"/>
    </source>
</evidence>
<sequence length="402" mass="44665">MSRSSTFHTPVHQRIIEHSASPLVHGSIRGPVSFLNPTRAVFGGRPAADDANKEGVVPAADDVRVEWRARDNRKGRHILIVPRNHTKDDLPRVTSSAAAIAKGIWRMLTVYAWWDVSWWIAVLFTFGSAIFVISGFFYWLPLAAPSTDFHDESSIGGGVTAFIGATLFTVGGVLLIIEAANENQTACFGWAVEQTFTHHDKASVAENQPGQVLRAEPGPCEHHHASGVHPTSQPHLQHPDAGRNWEWFPTWHEMKTHYAREIGFWASMTEALGAIIFYISGIMTLPGIINNISTPVLWGTYWLAYLVGGILFVLASLLYMLETQPSWWKPAPRLIGWWIGAWNLVGSVGWTMSAAFGYCTAHWCEYQSDLSLLWASIAFLVGSVLLWYEALDKHPVVRAKSA</sequence>
<dbReference type="eggNOG" id="ENOG502QWIR">
    <property type="taxonomic scope" value="Eukaryota"/>
</dbReference>
<dbReference type="AlphaFoldDB" id="N1PBY1"/>
<evidence type="ECO:0000313" key="2">
    <source>
        <dbReference type="EMBL" id="EME38238.1"/>
    </source>
</evidence>
<feature type="transmembrane region" description="Helical" evidence="1">
    <location>
        <begin position="116"/>
        <end position="139"/>
    </location>
</feature>
<keyword evidence="1" id="KW-0472">Membrane</keyword>
<feature type="transmembrane region" description="Helical" evidence="1">
    <location>
        <begin position="334"/>
        <end position="358"/>
    </location>
</feature>
<feature type="transmembrane region" description="Helical" evidence="1">
    <location>
        <begin position="301"/>
        <end position="322"/>
    </location>
</feature>
<dbReference type="OrthoDB" id="2603at2759"/>
<reference evidence="3" key="1">
    <citation type="journal article" date="2012" name="PLoS Genet.">
        <title>The genomes of the fungal plant pathogens Cladosporium fulvum and Dothistroma septosporum reveal adaptation to different hosts and lifestyles but also signatures of common ancestry.</title>
        <authorList>
            <person name="de Wit P.J.G.M."/>
            <person name="van der Burgt A."/>
            <person name="Oekmen B."/>
            <person name="Stergiopoulos I."/>
            <person name="Abd-Elsalam K.A."/>
            <person name="Aerts A.L."/>
            <person name="Bahkali A.H."/>
            <person name="Beenen H.G."/>
            <person name="Chettri P."/>
            <person name="Cox M.P."/>
            <person name="Datema E."/>
            <person name="de Vries R.P."/>
            <person name="Dhillon B."/>
            <person name="Ganley A.R."/>
            <person name="Griffiths S.A."/>
            <person name="Guo Y."/>
            <person name="Hamelin R.C."/>
            <person name="Henrissat B."/>
            <person name="Kabir M.S."/>
            <person name="Jashni M.K."/>
            <person name="Kema G."/>
            <person name="Klaubauf S."/>
            <person name="Lapidus A."/>
            <person name="Levasseur A."/>
            <person name="Lindquist E."/>
            <person name="Mehrabi R."/>
            <person name="Ohm R.A."/>
            <person name="Owen T.J."/>
            <person name="Salamov A."/>
            <person name="Schwelm A."/>
            <person name="Schijlen E."/>
            <person name="Sun H."/>
            <person name="van den Burg H.A."/>
            <person name="van Ham R.C.H.J."/>
            <person name="Zhang S."/>
            <person name="Goodwin S.B."/>
            <person name="Grigoriev I.V."/>
            <person name="Collemare J."/>
            <person name="Bradshaw R.E."/>
        </authorList>
    </citation>
    <scope>NUCLEOTIDE SEQUENCE [LARGE SCALE GENOMIC DNA]</scope>
    <source>
        <strain evidence="3">NZE10 / CBS 128990</strain>
    </source>
</reference>
<evidence type="ECO:0008006" key="4">
    <source>
        <dbReference type="Google" id="ProtNLM"/>
    </source>
</evidence>
<proteinExistence type="predicted"/>
<feature type="transmembrane region" description="Helical" evidence="1">
    <location>
        <begin position="159"/>
        <end position="177"/>
    </location>
</feature>
<dbReference type="HOGENOM" id="CLU_027441_0_0_1"/>
<name>N1PBY1_DOTSN</name>
<organism evidence="2 3">
    <name type="scientific">Dothistroma septosporum (strain NZE10 / CBS 128990)</name>
    <name type="common">Red band needle blight fungus</name>
    <name type="synonym">Mycosphaerella pini</name>
    <dbReference type="NCBI Taxonomy" id="675120"/>
    <lineage>
        <taxon>Eukaryota</taxon>
        <taxon>Fungi</taxon>
        <taxon>Dikarya</taxon>
        <taxon>Ascomycota</taxon>
        <taxon>Pezizomycotina</taxon>
        <taxon>Dothideomycetes</taxon>
        <taxon>Dothideomycetidae</taxon>
        <taxon>Mycosphaerellales</taxon>
        <taxon>Mycosphaerellaceae</taxon>
        <taxon>Dothistroma</taxon>
    </lineage>
</organism>
<accession>N1PBY1</accession>
<gene>
    <name evidence="2" type="ORF">DOTSEDRAFT_83702</name>
</gene>
<protein>
    <recommendedName>
        <fullName evidence="4">Integral membrane protein</fullName>
    </recommendedName>
</protein>
<feature type="transmembrane region" description="Helical" evidence="1">
    <location>
        <begin position="262"/>
        <end position="289"/>
    </location>
</feature>
<dbReference type="Proteomes" id="UP000016933">
    <property type="component" value="Unassembled WGS sequence"/>
</dbReference>
<keyword evidence="1" id="KW-0812">Transmembrane</keyword>
<dbReference type="STRING" id="675120.N1PBY1"/>
<dbReference type="EMBL" id="KB446547">
    <property type="protein sequence ID" value="EME38238.1"/>
    <property type="molecule type" value="Genomic_DNA"/>
</dbReference>
<dbReference type="OMA" id="WDVSWWI"/>